<name>A0A8T0IF79_CERPU</name>
<dbReference type="GO" id="GO:0005737">
    <property type="term" value="C:cytoplasm"/>
    <property type="evidence" value="ECO:0007669"/>
    <property type="project" value="UniProtKB-SubCell"/>
</dbReference>
<evidence type="ECO:0000256" key="3">
    <source>
        <dbReference type="ARBA" id="ARBA00023284"/>
    </source>
</evidence>
<reference evidence="8" key="1">
    <citation type="submission" date="2020-06" db="EMBL/GenBank/DDBJ databases">
        <title>WGS assembly of Ceratodon purpureus strain R40.</title>
        <authorList>
            <person name="Carey S.B."/>
            <person name="Jenkins J."/>
            <person name="Shu S."/>
            <person name="Lovell J.T."/>
            <person name="Sreedasyam A."/>
            <person name="Maumus F."/>
            <person name="Tiley G.P."/>
            <person name="Fernandez-Pozo N."/>
            <person name="Barry K."/>
            <person name="Chen C."/>
            <person name="Wang M."/>
            <person name="Lipzen A."/>
            <person name="Daum C."/>
            <person name="Saski C.A."/>
            <person name="Payton A.C."/>
            <person name="Mcbreen J.C."/>
            <person name="Conrad R.E."/>
            <person name="Kollar L.M."/>
            <person name="Olsson S."/>
            <person name="Huttunen S."/>
            <person name="Landis J.B."/>
            <person name="Wickett N.J."/>
            <person name="Johnson M.G."/>
            <person name="Rensing S.A."/>
            <person name="Grimwood J."/>
            <person name="Schmutz J."/>
            <person name="Mcdaniel S.F."/>
        </authorList>
    </citation>
    <scope>NUCLEOTIDE SEQUENCE</scope>
    <source>
        <strain evidence="8">R40</strain>
    </source>
</reference>
<comment type="similarity">
    <text evidence="4">Belongs to the peroxiredoxin-like PRXL2 family. PRXL2A subfamily.</text>
</comment>
<dbReference type="Pfam" id="PF13911">
    <property type="entry name" value="AhpC-TSA_2"/>
    <property type="match status" value="1"/>
</dbReference>
<evidence type="ECO:0000256" key="2">
    <source>
        <dbReference type="ARBA" id="ARBA00022490"/>
    </source>
</evidence>
<comment type="caution">
    <text evidence="8">The sequence shown here is derived from an EMBL/GenBank/DDBJ whole genome shotgun (WGS) entry which is preliminary data.</text>
</comment>
<keyword evidence="2" id="KW-0963">Cytoplasm</keyword>
<keyword evidence="3" id="KW-0676">Redox-active center</keyword>
<keyword evidence="9" id="KW-1185">Reference proteome</keyword>
<evidence type="ECO:0000256" key="7">
    <source>
        <dbReference type="ARBA" id="ARBA00032129"/>
    </source>
</evidence>
<evidence type="ECO:0000256" key="1">
    <source>
        <dbReference type="ARBA" id="ARBA00004496"/>
    </source>
</evidence>
<protein>
    <recommendedName>
        <fullName evidence="5">Peroxiredoxin-like 2A</fullName>
    </recommendedName>
    <alternativeName>
        <fullName evidence="7">Peroxiredoxin-like 2 activated in M-CSF stimulated monocytes</fullName>
    </alternativeName>
    <alternativeName>
        <fullName evidence="6">Redox-regulatory protein FAM213A</fullName>
    </alternativeName>
</protein>
<dbReference type="PANTHER" id="PTHR28630">
    <property type="match status" value="1"/>
</dbReference>
<gene>
    <name evidence="8" type="ORF">KC19_3G028100</name>
</gene>
<proteinExistence type="inferred from homology"/>
<dbReference type="PANTHER" id="PTHR28630:SF31">
    <property type="entry name" value="PEROXIREDOXIN-LIKE 2A"/>
    <property type="match status" value="1"/>
</dbReference>
<comment type="subcellular location">
    <subcellularLocation>
        <location evidence="1">Cytoplasm</location>
    </subcellularLocation>
</comment>
<evidence type="ECO:0000256" key="6">
    <source>
        <dbReference type="ARBA" id="ARBA00032058"/>
    </source>
</evidence>
<dbReference type="Proteomes" id="UP000822688">
    <property type="component" value="Chromosome 3"/>
</dbReference>
<evidence type="ECO:0000313" key="9">
    <source>
        <dbReference type="Proteomes" id="UP000822688"/>
    </source>
</evidence>
<sequence>MSASFALEEFVGNGALLERLDNLIEDGWADVPTLKVMSKEDMELLGLTQEQRDALEIRTYLHDRLLMKYADSIEASGKTLTELLSTSPTQLTNEFKMRRGHVARFLDQGSACAVKVPENLVLPARRVTAAHHGGAPLEKEDEVLPLVAEDSPKPKFNNDVNNNFGNNDVNNNFGNNSNNDFKYDMAHPSMKLANNFDSFKSNYNDHEFRAPVLLNGPFSGPTPPVVSKGIFSAPAVEPRLCGLVRGSGIREEVTPLSILEKIMIQKLTPAYRKGFNPFKKGAPASPLPPPTKASDLWAEKATLILVLRRPGCVMCRAEAHQLYTRKPIFDAMGIQLVVCLNEHIEGEVRAFWPRYWGGMVVVDEQRDFFRALGQGKIPRENYLTGFFLSSTARANFKKANDLGIPWNARGEGNIKGGVYLIRAGSGGVAYQFVERNFGDWAPLDEVLQACANITQRK</sequence>
<evidence type="ECO:0000256" key="4">
    <source>
        <dbReference type="ARBA" id="ARBA00023787"/>
    </source>
</evidence>
<dbReference type="EMBL" id="CM026423">
    <property type="protein sequence ID" value="KAG0582032.1"/>
    <property type="molecule type" value="Genomic_DNA"/>
</dbReference>
<evidence type="ECO:0000256" key="5">
    <source>
        <dbReference type="ARBA" id="ARBA00023849"/>
    </source>
</evidence>
<dbReference type="AlphaFoldDB" id="A0A8T0IF79"/>
<dbReference type="InterPro" id="IPR032801">
    <property type="entry name" value="PXL2A/B/C"/>
</dbReference>
<organism evidence="8 9">
    <name type="scientific">Ceratodon purpureus</name>
    <name type="common">Fire moss</name>
    <name type="synonym">Dicranum purpureum</name>
    <dbReference type="NCBI Taxonomy" id="3225"/>
    <lineage>
        <taxon>Eukaryota</taxon>
        <taxon>Viridiplantae</taxon>
        <taxon>Streptophyta</taxon>
        <taxon>Embryophyta</taxon>
        <taxon>Bryophyta</taxon>
        <taxon>Bryophytina</taxon>
        <taxon>Bryopsida</taxon>
        <taxon>Dicranidae</taxon>
        <taxon>Pseudoditrichales</taxon>
        <taxon>Ditrichaceae</taxon>
        <taxon>Ceratodon</taxon>
    </lineage>
</organism>
<evidence type="ECO:0000313" key="8">
    <source>
        <dbReference type="EMBL" id="KAG0582032.1"/>
    </source>
</evidence>
<accession>A0A8T0IF79</accession>